<dbReference type="EMBL" id="BARS01057217">
    <property type="protein sequence ID" value="GAG49555.1"/>
    <property type="molecule type" value="Genomic_DNA"/>
</dbReference>
<keyword evidence="5" id="KW-0460">Magnesium</keyword>
<dbReference type="PANTHER" id="PTHR37311:SF1">
    <property type="entry name" value="2-PHOSPHOSULFOLACTATE PHOSPHATASE-RELATED"/>
    <property type="match status" value="1"/>
</dbReference>
<gene>
    <name evidence="7" type="ORF">S01H1_83979</name>
</gene>
<name>X0Y1K2_9ZZZZ</name>
<dbReference type="GO" id="GO:0000287">
    <property type="term" value="F:magnesium ion binding"/>
    <property type="evidence" value="ECO:0007669"/>
    <property type="project" value="InterPro"/>
</dbReference>
<comment type="similarity">
    <text evidence="2">Belongs to the ComB family.</text>
</comment>
<evidence type="ECO:0000256" key="2">
    <source>
        <dbReference type="ARBA" id="ARBA00009997"/>
    </source>
</evidence>
<dbReference type="GO" id="GO:0050545">
    <property type="term" value="F:sulfopyruvate decarboxylase activity"/>
    <property type="evidence" value="ECO:0007669"/>
    <property type="project" value="TreeGrafter"/>
</dbReference>
<dbReference type="SUPFAM" id="SSF142823">
    <property type="entry name" value="ComB-like"/>
    <property type="match status" value="1"/>
</dbReference>
<evidence type="ECO:0000256" key="3">
    <source>
        <dbReference type="ARBA" id="ARBA00012953"/>
    </source>
</evidence>
<comment type="catalytic activity">
    <reaction evidence="6">
        <text>(2R)-O-phospho-3-sulfolactate + H2O = (2R)-3-sulfolactate + phosphate</text>
        <dbReference type="Rhea" id="RHEA:23416"/>
        <dbReference type="ChEBI" id="CHEBI:15377"/>
        <dbReference type="ChEBI" id="CHEBI:15597"/>
        <dbReference type="ChEBI" id="CHEBI:43474"/>
        <dbReference type="ChEBI" id="CHEBI:58738"/>
        <dbReference type="EC" id="3.1.3.71"/>
    </reaction>
</comment>
<sequence>MLVCASVEDARRLARARPGRYLLCGEVGSLPPDDFDYGNSPSEFSTLDLRGRRIILATTNGTAALAAAADAPAVLVGSLLNLSAAAEAALREARARGIDITIVCAGRNYGRYFSMEDTFCAGALVERMLAISSERPHLWNDALAARRL</sequence>
<dbReference type="InterPro" id="IPR036702">
    <property type="entry name" value="ComB-like_sf"/>
</dbReference>
<dbReference type="Gene3D" id="3.90.1560.10">
    <property type="entry name" value="ComB-like"/>
    <property type="match status" value="1"/>
</dbReference>
<evidence type="ECO:0000256" key="1">
    <source>
        <dbReference type="ARBA" id="ARBA00001946"/>
    </source>
</evidence>
<evidence type="ECO:0000313" key="7">
    <source>
        <dbReference type="EMBL" id="GAG49555.1"/>
    </source>
</evidence>
<comment type="cofactor">
    <cofactor evidence="1">
        <name>Mg(2+)</name>
        <dbReference type="ChEBI" id="CHEBI:18420"/>
    </cofactor>
</comment>
<feature type="non-terminal residue" evidence="7">
    <location>
        <position position="148"/>
    </location>
</feature>
<dbReference type="GO" id="GO:0050532">
    <property type="term" value="F:2-phosphosulfolactate phosphatase activity"/>
    <property type="evidence" value="ECO:0007669"/>
    <property type="project" value="UniProtKB-EC"/>
</dbReference>
<evidence type="ECO:0000256" key="6">
    <source>
        <dbReference type="ARBA" id="ARBA00033711"/>
    </source>
</evidence>
<dbReference type="AlphaFoldDB" id="X0Y1K2"/>
<dbReference type="PANTHER" id="PTHR37311">
    <property type="entry name" value="2-PHOSPHOSULFOLACTATE PHOSPHATASE-RELATED"/>
    <property type="match status" value="1"/>
</dbReference>
<protein>
    <recommendedName>
        <fullName evidence="3">2-phosphosulfolactate phosphatase</fullName>
        <ecNumber evidence="3">3.1.3.71</ecNumber>
    </recommendedName>
</protein>
<reference evidence="7" key="1">
    <citation type="journal article" date="2014" name="Front. Microbiol.">
        <title>High frequency of phylogenetically diverse reductive dehalogenase-homologous genes in deep subseafloor sedimentary metagenomes.</title>
        <authorList>
            <person name="Kawai M."/>
            <person name="Futagami T."/>
            <person name="Toyoda A."/>
            <person name="Takaki Y."/>
            <person name="Nishi S."/>
            <person name="Hori S."/>
            <person name="Arai W."/>
            <person name="Tsubouchi T."/>
            <person name="Morono Y."/>
            <person name="Uchiyama I."/>
            <person name="Ito T."/>
            <person name="Fujiyama A."/>
            <person name="Inagaki F."/>
            <person name="Takami H."/>
        </authorList>
    </citation>
    <scope>NUCLEOTIDE SEQUENCE</scope>
    <source>
        <strain evidence="7">Expedition CK06-06</strain>
    </source>
</reference>
<proteinExistence type="inferred from homology"/>
<accession>X0Y1K2</accession>
<organism evidence="7">
    <name type="scientific">marine sediment metagenome</name>
    <dbReference type="NCBI Taxonomy" id="412755"/>
    <lineage>
        <taxon>unclassified sequences</taxon>
        <taxon>metagenomes</taxon>
        <taxon>ecological metagenomes</taxon>
    </lineage>
</organism>
<comment type="caution">
    <text evidence="7">The sequence shown here is derived from an EMBL/GenBank/DDBJ whole genome shotgun (WGS) entry which is preliminary data.</text>
</comment>
<evidence type="ECO:0000256" key="5">
    <source>
        <dbReference type="ARBA" id="ARBA00022842"/>
    </source>
</evidence>
<dbReference type="EC" id="3.1.3.71" evidence="3"/>
<keyword evidence="4" id="KW-0378">Hydrolase</keyword>
<evidence type="ECO:0000256" key="4">
    <source>
        <dbReference type="ARBA" id="ARBA00022801"/>
    </source>
</evidence>
<dbReference type="InterPro" id="IPR005238">
    <property type="entry name" value="ComB-like"/>
</dbReference>
<dbReference type="Pfam" id="PF04029">
    <property type="entry name" value="2-ph_phosp"/>
    <property type="match status" value="1"/>
</dbReference>